<evidence type="ECO:0000313" key="2">
    <source>
        <dbReference type="EnsemblPlants" id="Bo5g049340.1"/>
    </source>
</evidence>
<dbReference type="HOGENOM" id="CLU_487785_0_0_1"/>
<keyword evidence="1" id="KW-0732">Signal</keyword>
<evidence type="ECO:0000256" key="1">
    <source>
        <dbReference type="SAM" id="SignalP"/>
    </source>
</evidence>
<reference evidence="2 3" key="1">
    <citation type="journal article" date="2014" name="Genome Biol.">
        <title>Transcriptome and methylome profiling reveals relics of genome dominance in the mesopolyploid Brassica oleracea.</title>
        <authorList>
            <person name="Parkin I.A."/>
            <person name="Koh C."/>
            <person name="Tang H."/>
            <person name="Robinson S.J."/>
            <person name="Kagale S."/>
            <person name="Clarke W.E."/>
            <person name="Town C.D."/>
            <person name="Nixon J."/>
            <person name="Krishnakumar V."/>
            <person name="Bidwell S.L."/>
            <person name="Denoeud F."/>
            <person name="Belcram H."/>
            <person name="Links M.G."/>
            <person name="Just J."/>
            <person name="Clarke C."/>
            <person name="Bender T."/>
            <person name="Huebert T."/>
            <person name="Mason A.S."/>
            <person name="Pires J.C."/>
            <person name="Barker G."/>
            <person name="Moore J."/>
            <person name="Walley P.G."/>
            <person name="Manoli S."/>
            <person name="Batley J."/>
            <person name="Edwards D."/>
            <person name="Nelson M.N."/>
            <person name="Wang X."/>
            <person name="Paterson A.H."/>
            <person name="King G."/>
            <person name="Bancroft I."/>
            <person name="Chalhoub B."/>
            <person name="Sharpe A.G."/>
        </authorList>
    </citation>
    <scope>NUCLEOTIDE SEQUENCE</scope>
    <source>
        <strain evidence="2 3">cv. TO1000</strain>
    </source>
</reference>
<protein>
    <submittedName>
        <fullName evidence="2">Uncharacterized protein</fullName>
    </submittedName>
</protein>
<reference evidence="2" key="2">
    <citation type="submission" date="2015-03" db="UniProtKB">
        <authorList>
            <consortium name="EnsemblPlants"/>
        </authorList>
    </citation>
    <scope>IDENTIFICATION</scope>
</reference>
<accession>A0A0D3CDT7</accession>
<proteinExistence type="predicted"/>
<keyword evidence="3" id="KW-1185">Reference proteome</keyword>
<name>A0A0D3CDT7_BRAOL</name>
<organism evidence="2 3">
    <name type="scientific">Brassica oleracea var. oleracea</name>
    <dbReference type="NCBI Taxonomy" id="109376"/>
    <lineage>
        <taxon>Eukaryota</taxon>
        <taxon>Viridiplantae</taxon>
        <taxon>Streptophyta</taxon>
        <taxon>Embryophyta</taxon>
        <taxon>Tracheophyta</taxon>
        <taxon>Spermatophyta</taxon>
        <taxon>Magnoliopsida</taxon>
        <taxon>eudicotyledons</taxon>
        <taxon>Gunneridae</taxon>
        <taxon>Pentapetalae</taxon>
        <taxon>rosids</taxon>
        <taxon>malvids</taxon>
        <taxon>Brassicales</taxon>
        <taxon>Brassicaceae</taxon>
        <taxon>Brassiceae</taxon>
        <taxon>Brassica</taxon>
    </lineage>
</organism>
<feature type="chain" id="PRO_5002273751" evidence="1">
    <location>
        <begin position="25"/>
        <end position="559"/>
    </location>
</feature>
<dbReference type="Gramene" id="Bo5g049340.1">
    <property type="protein sequence ID" value="Bo5g049340.1"/>
    <property type="gene ID" value="Bo5g049340"/>
</dbReference>
<sequence>MSLMERATVMRWECMILILRTVWGRPCSPHSERAGHIALAYGEGDGMDRAHHMTNGPGRTALGIWRAGWKNRTRPMASGPERTAFTIWRAGQDEPRSPYGERAGMNRVCHMRDGTDRARRAGRAGSNLGFLRMITDCRDVDKLLFSFHQRIMSTKKRSSKQVVPRQSTPEVVWDDENVVIPKGEFVQDYVDPEEAEAYWVALYNMITPPKERRTNTLPPFPGDVIAKRDLLRNGLFYWTSFNLKIVRKAVALHRSRAHPQSFVEVKTDSDMDEHSPHVVPVKREIKRERNRSPKNKGIALGDDDFPSNEFALPGWDPGFILGDGNGTSEIPLLDCGFDDFFAELPPGFDVLPAMDEPSRTQVVAKGSRMINEAEHAEKRLIRLQTENSERDRQLAKEHAQAILRGERKVKREIVAAVWSRASQFSDESSKQQAQDLVGDLHECWGSVGTLWKTQDAEYSFHSEWEEMMGAMGDYAYAESMVSPNEGRIQRLWDPISVSPDTEKAGIDIIGKDGEVDQPAKTFGASMSRDFELDPEEQWECVPFMSYDFVCLGQVWPFYV</sequence>
<dbReference type="EnsemblPlants" id="Bo5g049340.1">
    <property type="protein sequence ID" value="Bo5g049340.1"/>
    <property type="gene ID" value="Bo5g049340"/>
</dbReference>
<evidence type="ECO:0000313" key="3">
    <source>
        <dbReference type="Proteomes" id="UP000032141"/>
    </source>
</evidence>
<feature type="signal peptide" evidence="1">
    <location>
        <begin position="1"/>
        <end position="24"/>
    </location>
</feature>
<dbReference type="AlphaFoldDB" id="A0A0D3CDT7"/>
<dbReference type="OMA" id="EEMMGAM"/>
<dbReference type="Proteomes" id="UP000032141">
    <property type="component" value="Chromosome C5"/>
</dbReference>